<feature type="domain" description="Transposase IS116/IS110/IS902 C-terminal" evidence="2">
    <location>
        <begin position="210"/>
        <end position="294"/>
    </location>
</feature>
<dbReference type="InterPro" id="IPR047650">
    <property type="entry name" value="Transpos_IS110"/>
</dbReference>
<dbReference type="InterPro" id="IPR002525">
    <property type="entry name" value="Transp_IS110-like_N"/>
</dbReference>
<reference evidence="3 4" key="1">
    <citation type="submission" date="2014-08" db="EMBL/GenBank/DDBJ databases">
        <title>Whole genome shotgun sequence of Rhizobium rubi NBRC 13261.</title>
        <authorList>
            <person name="Katano-Makiyama Y."/>
            <person name="Hosoyama A."/>
            <person name="Hashimoto M."/>
            <person name="Hosoyama Y."/>
            <person name="Noguchi M."/>
            <person name="Tsuchikane K."/>
            <person name="Uohara A."/>
            <person name="Ohji S."/>
            <person name="Ichikawa N."/>
            <person name="Kimura A."/>
            <person name="Yamazoe A."/>
            <person name="Fujita N."/>
        </authorList>
    </citation>
    <scope>NUCLEOTIDE SEQUENCE [LARGE SCALE GENOMIC DNA]</scope>
    <source>
        <strain evidence="3 4">NBRC 13261</strain>
    </source>
</reference>
<dbReference type="Pfam" id="PF01548">
    <property type="entry name" value="DEDD_Tnp_IS110"/>
    <property type="match status" value="1"/>
</dbReference>
<dbReference type="NCBIfam" id="NF033542">
    <property type="entry name" value="transpos_IS110"/>
    <property type="match status" value="1"/>
</dbReference>
<dbReference type="PANTHER" id="PTHR33055">
    <property type="entry name" value="TRANSPOSASE FOR INSERTION SEQUENCE ELEMENT IS1111A"/>
    <property type="match status" value="1"/>
</dbReference>
<comment type="caution">
    <text evidence="3">The sequence shown here is derived from an EMBL/GenBank/DDBJ whole genome shotgun (WGS) entry which is preliminary data.</text>
</comment>
<dbReference type="GO" id="GO:0004803">
    <property type="term" value="F:transposase activity"/>
    <property type="evidence" value="ECO:0007669"/>
    <property type="project" value="InterPro"/>
</dbReference>
<protein>
    <submittedName>
        <fullName evidence="3">Putative transposase</fullName>
    </submittedName>
</protein>
<dbReference type="PANTHER" id="PTHR33055:SF13">
    <property type="entry name" value="TRANSPOSASE"/>
    <property type="match status" value="1"/>
</dbReference>
<dbReference type="GO" id="GO:0003677">
    <property type="term" value="F:DNA binding"/>
    <property type="evidence" value="ECO:0007669"/>
    <property type="project" value="InterPro"/>
</dbReference>
<feature type="domain" description="Transposase IS110-like N-terminal" evidence="1">
    <location>
        <begin position="4"/>
        <end position="145"/>
    </location>
</feature>
<dbReference type="InterPro" id="IPR003346">
    <property type="entry name" value="Transposase_20"/>
</dbReference>
<dbReference type="AlphaFoldDB" id="A0A081D2U8"/>
<evidence type="ECO:0000259" key="2">
    <source>
        <dbReference type="Pfam" id="PF02371"/>
    </source>
</evidence>
<proteinExistence type="predicted"/>
<evidence type="ECO:0000313" key="3">
    <source>
        <dbReference type="EMBL" id="GAK73244.1"/>
    </source>
</evidence>
<name>A0A081D2U8_9HYPH</name>
<gene>
    <name evidence="3" type="ORF">RRU01S_33_00490</name>
</gene>
<organism evidence="3 4">
    <name type="scientific">Agrobacterium rubi TR3 = NBRC 13261</name>
    <dbReference type="NCBI Taxonomy" id="1368415"/>
    <lineage>
        <taxon>Bacteria</taxon>
        <taxon>Pseudomonadati</taxon>
        <taxon>Pseudomonadota</taxon>
        <taxon>Alphaproteobacteria</taxon>
        <taxon>Hyphomicrobiales</taxon>
        <taxon>Rhizobiaceae</taxon>
        <taxon>Rhizobium/Agrobacterium group</taxon>
        <taxon>Agrobacterium</taxon>
    </lineage>
</organism>
<dbReference type="eggNOG" id="COG3547">
    <property type="taxonomic scope" value="Bacteria"/>
</dbReference>
<dbReference type="GO" id="GO:0006313">
    <property type="term" value="P:DNA transposition"/>
    <property type="evidence" value="ECO:0007669"/>
    <property type="project" value="InterPro"/>
</dbReference>
<accession>A0A081D2U8</accession>
<sequence>MRSIGMDVHRSFAQVAVLDRGKVTEEFRVELDYDAVVAFGQKLRKDDEVILEATGNTSAIVRLLTPFVAKVVIANPLQVKAIAHARVKTDKVDARILAQLHAAGFLPEVWAADDDTLNLRRLVSERAALVRSVRRVKSRVQAVLHANLVPKYSGHLFGKGGRDWLSTAPLPRAERDLLARHLDELDWLKGKLEKLDGTMARIALDDTRTRKLMTIAGINSVVATAVIAAIGDISRFPTPDRLASYFGLTPRVRQSGDRGAIHGRISKQGNAIARTMLIEAAWSAASVPGPLRAFFLRIKDRKGLNVAAVATARKIANLIWELLTKEAPYRWARPAFVAMKMRKLELRAGAAKAHGPAGPARDYWIKEIRHREMELVAQAEAAYAAMVEAWRDRPPKPQKG</sequence>
<dbReference type="Pfam" id="PF02371">
    <property type="entry name" value="Transposase_20"/>
    <property type="match status" value="1"/>
</dbReference>
<dbReference type="EMBL" id="BBJU01000033">
    <property type="protein sequence ID" value="GAK73244.1"/>
    <property type="molecule type" value="Genomic_DNA"/>
</dbReference>
<evidence type="ECO:0000259" key="1">
    <source>
        <dbReference type="Pfam" id="PF01548"/>
    </source>
</evidence>
<dbReference type="Proteomes" id="UP000028701">
    <property type="component" value="Unassembled WGS sequence"/>
</dbReference>
<evidence type="ECO:0000313" key="4">
    <source>
        <dbReference type="Proteomes" id="UP000028701"/>
    </source>
</evidence>